<comment type="caution">
    <text evidence="2">The sequence shown here is derived from an EMBL/GenBank/DDBJ whole genome shotgun (WGS) entry which is preliminary data.</text>
</comment>
<reference evidence="2 3" key="1">
    <citation type="journal article" date="2020" name="Nature">
        <title>Six reference-quality genomes reveal evolution of bat adaptations.</title>
        <authorList>
            <person name="Jebb D."/>
            <person name="Huang Z."/>
            <person name="Pippel M."/>
            <person name="Hughes G.M."/>
            <person name="Lavrichenko K."/>
            <person name="Devanna P."/>
            <person name="Winkler S."/>
            <person name="Jermiin L.S."/>
            <person name="Skirmuntt E.C."/>
            <person name="Katzourakis A."/>
            <person name="Burkitt-Gray L."/>
            <person name="Ray D.A."/>
            <person name="Sullivan K.A.M."/>
            <person name="Roscito J.G."/>
            <person name="Kirilenko B.M."/>
            <person name="Davalos L.M."/>
            <person name="Corthals A.P."/>
            <person name="Power M.L."/>
            <person name="Jones G."/>
            <person name="Ransome R.D."/>
            <person name="Dechmann D.K.N."/>
            <person name="Locatelli A.G."/>
            <person name="Puechmaille S.J."/>
            <person name="Fedrigo O."/>
            <person name="Jarvis E.D."/>
            <person name="Hiller M."/>
            <person name="Vernes S.C."/>
            <person name="Myers E.W."/>
            <person name="Teeling E.C."/>
        </authorList>
    </citation>
    <scope>NUCLEOTIDE SEQUENCE [LARGE SCALE GENOMIC DNA]</scope>
    <source>
        <strain evidence="2">MRhiFer1</strain>
        <tissue evidence="2">Lung</tissue>
    </source>
</reference>
<dbReference type="Proteomes" id="UP000585614">
    <property type="component" value="Unassembled WGS sequence"/>
</dbReference>
<dbReference type="AlphaFoldDB" id="A0A7J7TMW8"/>
<gene>
    <name evidence="2" type="ORF">mRhiFer1_008790</name>
</gene>
<evidence type="ECO:0000256" key="1">
    <source>
        <dbReference type="SAM" id="MobiDB-lite"/>
    </source>
</evidence>
<evidence type="ECO:0000313" key="2">
    <source>
        <dbReference type="EMBL" id="KAF6301882.1"/>
    </source>
</evidence>
<feature type="region of interest" description="Disordered" evidence="1">
    <location>
        <begin position="1"/>
        <end position="24"/>
    </location>
</feature>
<dbReference type="EMBL" id="JACAGC010000019">
    <property type="protein sequence ID" value="KAF6301882.1"/>
    <property type="molecule type" value="Genomic_DNA"/>
</dbReference>
<proteinExistence type="predicted"/>
<accession>A0A7J7TMW8</accession>
<evidence type="ECO:0000313" key="3">
    <source>
        <dbReference type="Proteomes" id="UP000585614"/>
    </source>
</evidence>
<sequence length="152" mass="16531">MLGTKNDEEPWREVPASASGGAGRPGAGSWQLVLWCQHMSCGLVKGTKGLTSKRLEQDLHMQNMVSSTLFALHCCLEAVARALGNTHRKFRTVWCFACRVLSEPSAVLVTSHSGHLASWGCPVRSVDPRVLSRLFMSPSALASPWPRGDANM</sequence>
<protein>
    <submittedName>
        <fullName evidence="2">Uncharacterized protein</fullName>
    </submittedName>
</protein>
<organism evidence="2 3">
    <name type="scientific">Rhinolophus ferrumequinum</name>
    <name type="common">Greater horseshoe bat</name>
    <dbReference type="NCBI Taxonomy" id="59479"/>
    <lineage>
        <taxon>Eukaryota</taxon>
        <taxon>Metazoa</taxon>
        <taxon>Chordata</taxon>
        <taxon>Craniata</taxon>
        <taxon>Vertebrata</taxon>
        <taxon>Euteleostomi</taxon>
        <taxon>Mammalia</taxon>
        <taxon>Eutheria</taxon>
        <taxon>Laurasiatheria</taxon>
        <taxon>Chiroptera</taxon>
        <taxon>Yinpterochiroptera</taxon>
        <taxon>Rhinolophoidea</taxon>
        <taxon>Rhinolophidae</taxon>
        <taxon>Rhinolophinae</taxon>
        <taxon>Rhinolophus</taxon>
    </lineage>
</organism>
<name>A0A7J7TMW8_RHIFE</name>
<feature type="compositionally biased region" description="Basic and acidic residues" evidence="1">
    <location>
        <begin position="1"/>
        <end position="12"/>
    </location>
</feature>